<evidence type="ECO:0000259" key="1">
    <source>
        <dbReference type="Pfam" id="PF07238"/>
    </source>
</evidence>
<accession>A0A850H0N7</accession>
<dbReference type="Pfam" id="PF07238">
    <property type="entry name" value="PilZ"/>
    <property type="match status" value="1"/>
</dbReference>
<dbReference type="Proteomes" id="UP000561438">
    <property type="component" value="Unassembled WGS sequence"/>
</dbReference>
<proteinExistence type="predicted"/>
<reference evidence="2 3" key="1">
    <citation type="submission" date="2020-06" db="EMBL/GenBank/DDBJ databases">
        <title>Altererythrobacter sp. HHU K3-1.</title>
        <authorList>
            <person name="Zhang D."/>
            <person name="Xue H."/>
        </authorList>
    </citation>
    <scope>NUCLEOTIDE SEQUENCE [LARGE SCALE GENOMIC DNA]</scope>
    <source>
        <strain evidence="2 3">HHU K3-1</strain>
    </source>
</reference>
<name>A0A850H0N7_9SPHN</name>
<dbReference type="InterPro" id="IPR009875">
    <property type="entry name" value="PilZ_domain"/>
</dbReference>
<comment type="caution">
    <text evidence="2">The sequence shown here is derived from an EMBL/GenBank/DDBJ whole genome shotgun (WGS) entry which is preliminary data.</text>
</comment>
<dbReference type="EMBL" id="JABWGV010000001">
    <property type="protein sequence ID" value="NVD43498.1"/>
    <property type="molecule type" value="Genomic_DNA"/>
</dbReference>
<evidence type="ECO:0000313" key="3">
    <source>
        <dbReference type="Proteomes" id="UP000561438"/>
    </source>
</evidence>
<evidence type="ECO:0000313" key="2">
    <source>
        <dbReference type="EMBL" id="NVD43498.1"/>
    </source>
</evidence>
<gene>
    <name evidence="2" type="ORF">HUV48_00515</name>
</gene>
<dbReference type="RefSeq" id="WP_176265829.1">
    <property type="nucleotide sequence ID" value="NZ_JABWGV010000001.1"/>
</dbReference>
<protein>
    <submittedName>
        <fullName evidence="2">PilZ domain-containing protein</fullName>
    </submittedName>
</protein>
<dbReference type="AlphaFoldDB" id="A0A850H0N7"/>
<dbReference type="SUPFAM" id="SSF141371">
    <property type="entry name" value="PilZ domain-like"/>
    <property type="match status" value="1"/>
</dbReference>
<sequence>MFSVTGKAYKAAFHNRGRSQILLTGLLQLDDEWRQFRIKDISTTGLKGNGILDLQAGMDVQVRIRKSEPIAASIVWSNGSLFGLRFVHPIIPEEFRTCITGEYNPPSEPEKPIAPRRPV</sequence>
<organism evidence="2 3">
    <name type="scientific">Qipengyuania atrilutea</name>
    <dbReference type="NCBI Taxonomy" id="2744473"/>
    <lineage>
        <taxon>Bacteria</taxon>
        <taxon>Pseudomonadati</taxon>
        <taxon>Pseudomonadota</taxon>
        <taxon>Alphaproteobacteria</taxon>
        <taxon>Sphingomonadales</taxon>
        <taxon>Erythrobacteraceae</taxon>
        <taxon>Qipengyuania</taxon>
    </lineage>
</organism>
<keyword evidence="3" id="KW-1185">Reference proteome</keyword>
<feature type="domain" description="PilZ" evidence="1">
    <location>
        <begin position="19"/>
        <end position="94"/>
    </location>
</feature>
<dbReference type="GO" id="GO:0035438">
    <property type="term" value="F:cyclic-di-GMP binding"/>
    <property type="evidence" value="ECO:0007669"/>
    <property type="project" value="InterPro"/>
</dbReference>